<dbReference type="InterPro" id="IPR004963">
    <property type="entry name" value="PAE/NOTUM"/>
</dbReference>
<dbReference type="EC" id="3.1.1.-" evidence="6"/>
<evidence type="ECO:0000256" key="3">
    <source>
        <dbReference type="ARBA" id="ARBA00005784"/>
    </source>
</evidence>
<accession>A0A6P8E7K4</accession>
<reference evidence="8" key="2">
    <citation type="submission" date="2025-08" db="UniProtKB">
        <authorList>
            <consortium name="RefSeq"/>
        </authorList>
    </citation>
    <scope>IDENTIFICATION</scope>
    <source>
        <tissue evidence="8">Leaf</tissue>
    </source>
</reference>
<dbReference type="GO" id="GO:0009505">
    <property type="term" value="C:plant-type cell wall"/>
    <property type="evidence" value="ECO:0007669"/>
    <property type="project" value="TreeGrafter"/>
</dbReference>
<protein>
    <recommendedName>
        <fullName evidence="6">Pectin acetylesterase</fullName>
        <ecNumber evidence="6">3.1.1.-</ecNumber>
    </recommendedName>
</protein>
<dbReference type="Proteomes" id="UP000515151">
    <property type="component" value="Chromosome 7"/>
</dbReference>
<evidence type="ECO:0000256" key="2">
    <source>
        <dbReference type="ARBA" id="ARBA00004191"/>
    </source>
</evidence>
<dbReference type="GO" id="GO:0071555">
    <property type="term" value="P:cell wall organization"/>
    <property type="evidence" value="ECO:0007669"/>
    <property type="project" value="UniProtKB-KW"/>
</dbReference>
<keyword evidence="6" id="KW-0732">Signal</keyword>
<name>A0A6P8E7K4_PUNGR</name>
<evidence type="ECO:0000256" key="1">
    <source>
        <dbReference type="ARBA" id="ARBA00003534"/>
    </source>
</evidence>
<keyword evidence="6" id="KW-0964">Secreted</keyword>
<keyword evidence="7" id="KW-1185">Reference proteome</keyword>
<feature type="signal peptide" evidence="6">
    <location>
        <begin position="1"/>
        <end position="26"/>
    </location>
</feature>
<evidence type="ECO:0000313" key="7">
    <source>
        <dbReference type="Proteomes" id="UP000515151"/>
    </source>
</evidence>
<dbReference type="PANTHER" id="PTHR21562:SF5">
    <property type="entry name" value="PECTIN ACETYLESTERASE 12"/>
    <property type="match status" value="1"/>
</dbReference>
<evidence type="ECO:0000256" key="4">
    <source>
        <dbReference type="ARBA" id="ARBA00022512"/>
    </source>
</evidence>
<sequence>MRVELALWVVAVVVTGGLTLSSPVSGHELVGLNGTEMLHIDFYRASSPAEDPLMVGLTLIESAGAKGAVCLDGTLPGYHVHRGSGSGANSWLIQLEGGGWCNNVRTCVYRKTSRRGSSKFMEKEIPFTGILSGNAQENPDFFNWNRVKLRYCDGASFTGDSQDKAAELEFRGQRIWFAAMEDLMSKGMRNAQQALLSGCSAGGLASVLHCDEFRGLFPAKTKVKCLSDGGLFLDAVDVSGGRTLRNFYDGVVNTQGVEENLPRICTNHLDPTSCFFPQNLIASIKTPLFLLNAAYDSWQIQASLAPPAADPAGYWRECTQNHAKCTSAQVQFLQAFRNQMLNVVRDFARSSKNGLFINSCFAHCQSERQDTWFADNSPVIGNKAIAIAVGDWYFDRAVVKAIDCAYPCDHTCHNLIFK</sequence>
<comment type="subcellular location">
    <subcellularLocation>
        <location evidence="2 6">Secreted</location>
        <location evidence="2 6">Cell wall</location>
    </subcellularLocation>
</comment>
<keyword evidence="6" id="KW-0378">Hydrolase</keyword>
<dbReference type="PANTHER" id="PTHR21562">
    <property type="entry name" value="NOTUM-RELATED"/>
    <property type="match status" value="1"/>
</dbReference>
<dbReference type="GO" id="GO:0052793">
    <property type="term" value="F:pectin acetylesterase activity"/>
    <property type="evidence" value="ECO:0007669"/>
    <property type="project" value="TreeGrafter"/>
</dbReference>
<comment type="similarity">
    <text evidence="3 6">Belongs to the pectinacetylesterase family.</text>
</comment>
<evidence type="ECO:0000256" key="5">
    <source>
        <dbReference type="ARBA" id="ARBA00023316"/>
    </source>
</evidence>
<dbReference type="OrthoDB" id="2015280at2759"/>
<keyword evidence="4 6" id="KW-0134">Cell wall</keyword>
<dbReference type="Pfam" id="PF03283">
    <property type="entry name" value="PAE"/>
    <property type="match status" value="1"/>
</dbReference>
<reference evidence="7" key="1">
    <citation type="journal article" date="2020" name="Plant Biotechnol. J.">
        <title>The pomegranate (Punica granatum L.) draft genome dissects genetic divergence between soft- and hard-seeded cultivars.</title>
        <authorList>
            <person name="Luo X."/>
            <person name="Li H."/>
            <person name="Wu Z."/>
            <person name="Yao W."/>
            <person name="Zhao P."/>
            <person name="Cao D."/>
            <person name="Yu H."/>
            <person name="Li K."/>
            <person name="Poudel K."/>
            <person name="Zhao D."/>
            <person name="Zhang F."/>
            <person name="Xia X."/>
            <person name="Chen L."/>
            <person name="Wang Q."/>
            <person name="Jing D."/>
            <person name="Cao S."/>
        </authorList>
    </citation>
    <scope>NUCLEOTIDE SEQUENCE [LARGE SCALE GENOMIC DNA]</scope>
    <source>
        <strain evidence="7">cv. Tunisia</strain>
    </source>
</reference>
<dbReference type="GeneID" id="116212773"/>
<gene>
    <name evidence="8" type="primary">LOC116212773</name>
</gene>
<proteinExistence type="inferred from homology"/>
<dbReference type="AlphaFoldDB" id="A0A6P8E7K4"/>
<evidence type="ECO:0000313" key="8">
    <source>
        <dbReference type="RefSeq" id="XP_031403320.1"/>
    </source>
</evidence>
<feature type="chain" id="PRO_5028512194" description="Pectin acetylesterase" evidence="6">
    <location>
        <begin position="27"/>
        <end position="418"/>
    </location>
</feature>
<evidence type="ECO:0000256" key="6">
    <source>
        <dbReference type="RuleBase" id="RU363114"/>
    </source>
</evidence>
<organism evidence="7 8">
    <name type="scientific">Punica granatum</name>
    <name type="common">Pomegranate</name>
    <dbReference type="NCBI Taxonomy" id="22663"/>
    <lineage>
        <taxon>Eukaryota</taxon>
        <taxon>Viridiplantae</taxon>
        <taxon>Streptophyta</taxon>
        <taxon>Embryophyta</taxon>
        <taxon>Tracheophyta</taxon>
        <taxon>Spermatophyta</taxon>
        <taxon>Magnoliopsida</taxon>
        <taxon>eudicotyledons</taxon>
        <taxon>Gunneridae</taxon>
        <taxon>Pentapetalae</taxon>
        <taxon>rosids</taxon>
        <taxon>malvids</taxon>
        <taxon>Myrtales</taxon>
        <taxon>Lythraceae</taxon>
        <taxon>Punica</taxon>
    </lineage>
</organism>
<comment type="function">
    <text evidence="1 6">Hydrolyzes acetyl esters in homogalacturonan regions of pectin. In type I primary cell wall, galacturonic acid residues of pectin can be acetylated at the O-2 and O-3 positions. Decreasing the degree of acetylation of pectin gels in vitro alters their physical properties.</text>
</comment>
<keyword evidence="5 6" id="KW-0961">Cell wall biogenesis/degradation</keyword>
<dbReference type="RefSeq" id="XP_031403320.1">
    <property type="nucleotide sequence ID" value="XM_031547460.1"/>
</dbReference>